<protein>
    <submittedName>
        <fullName evidence="12">NADH:flavin oxidoreductase</fullName>
    </submittedName>
</protein>
<reference evidence="12 13" key="1">
    <citation type="journal article" date="2015" name="Int. Biodeterior. Biodegradation">
        <title>Physiological and genetic screening methods for the isolation of methyl tert-butyl ether-degrading bacteria for bioremediation purposes.</title>
        <authorList>
            <person name="Guisado I.M."/>
            <person name="Purswani J."/>
            <person name="Gonzalez Lopez J."/>
            <person name="Pozo C."/>
        </authorList>
    </citation>
    <scope>NUCLEOTIDE SEQUENCE [LARGE SCALE GENOMIC DNA]</scope>
    <source>
        <strain evidence="12 13">SH7</strain>
    </source>
</reference>
<evidence type="ECO:0000256" key="4">
    <source>
        <dbReference type="ARBA" id="ARBA00022630"/>
    </source>
</evidence>
<comment type="caution">
    <text evidence="12">The sequence shown here is derived from an EMBL/GenBank/DDBJ whole genome shotgun (WGS) entry which is preliminary data.</text>
</comment>
<dbReference type="AlphaFoldDB" id="A0A0W1ATI1"/>
<dbReference type="Gene3D" id="3.50.50.60">
    <property type="entry name" value="FAD/NAD(P)-binding domain"/>
    <property type="match status" value="1"/>
</dbReference>
<keyword evidence="7" id="KW-0560">Oxidoreductase</keyword>
<dbReference type="OrthoDB" id="9772736at2"/>
<dbReference type="EMBL" id="LCZJ02000033">
    <property type="protein sequence ID" value="KTD84606.1"/>
    <property type="molecule type" value="Genomic_DNA"/>
</dbReference>
<gene>
    <name evidence="12" type="ORF">UQ64_23380</name>
</gene>
<dbReference type="Pfam" id="PF07992">
    <property type="entry name" value="Pyr_redox_2"/>
    <property type="match status" value="1"/>
</dbReference>
<dbReference type="SUPFAM" id="SSF51905">
    <property type="entry name" value="FAD/NAD(P)-binding domain"/>
    <property type="match status" value="1"/>
</dbReference>
<dbReference type="Proteomes" id="UP000054709">
    <property type="component" value="Unassembled WGS sequence"/>
</dbReference>
<feature type="domain" description="NADH:flavin oxidoreductase/NADH oxidase N-terminal" evidence="10">
    <location>
        <begin position="16"/>
        <end position="344"/>
    </location>
</feature>
<dbReference type="PRINTS" id="PR00469">
    <property type="entry name" value="PNDRDTASEII"/>
</dbReference>
<name>A0A0W1ATI1_9BACL</name>
<comment type="cofactor">
    <cofactor evidence="1">
        <name>FMN</name>
        <dbReference type="ChEBI" id="CHEBI:58210"/>
    </cofactor>
</comment>
<accession>A0A0W1ATI1</accession>
<dbReference type="PANTHER" id="PTHR42917">
    <property type="entry name" value="2,4-DIENOYL-COA REDUCTASE"/>
    <property type="match status" value="1"/>
</dbReference>
<keyword evidence="9" id="KW-0411">Iron-sulfur</keyword>
<comment type="similarity">
    <text evidence="3">In the N-terminal section; belongs to the NADH:flavin oxidoreductase/NADH oxidase family.</text>
</comment>
<dbReference type="Gene3D" id="3.40.50.720">
    <property type="entry name" value="NAD(P)-binding Rossmann-like Domain"/>
    <property type="match status" value="1"/>
</dbReference>
<dbReference type="GO" id="GO:0051536">
    <property type="term" value="F:iron-sulfur cluster binding"/>
    <property type="evidence" value="ECO:0007669"/>
    <property type="project" value="UniProtKB-KW"/>
</dbReference>
<keyword evidence="6" id="KW-0479">Metal-binding</keyword>
<dbReference type="GO" id="GO:0016491">
    <property type="term" value="F:oxidoreductase activity"/>
    <property type="evidence" value="ECO:0007669"/>
    <property type="project" value="UniProtKB-KW"/>
</dbReference>
<evidence type="ECO:0000256" key="9">
    <source>
        <dbReference type="ARBA" id="ARBA00023014"/>
    </source>
</evidence>
<evidence type="ECO:0000313" key="12">
    <source>
        <dbReference type="EMBL" id="KTD84606.1"/>
    </source>
</evidence>
<evidence type="ECO:0000256" key="8">
    <source>
        <dbReference type="ARBA" id="ARBA00023004"/>
    </source>
</evidence>
<dbReference type="Pfam" id="PF00724">
    <property type="entry name" value="Oxidored_FMN"/>
    <property type="match status" value="1"/>
</dbReference>
<feature type="domain" description="FAD/NAD(P)-binding" evidence="11">
    <location>
        <begin position="393"/>
        <end position="635"/>
    </location>
</feature>
<dbReference type="InterPro" id="IPR013785">
    <property type="entry name" value="Aldolase_TIM"/>
</dbReference>
<sequence length="658" mass="72240">MIETQKIDPTTDYSRLFTPFKIGNMEVKNRIVLSPMGTGSSKIDGSKSNSEIRYYEERARGGAGMIILGCQLLTEELAQGSLEGTLEKEHVIPKLTELVEAVQRYGTKVVCQISPGTGRNAFPSMYGEPPVSASPIPAVFDPSVTCHALTVPEIAKIMEQFTNSADIAKKAGFDAIEIHGHAGYLIDQFMSPVWNKREDEYGGSDENRARFARDIIRALRKAVGPNMPIMFRISLDHRFEGGRTLEDSMPLIQLLEAEGVDALDIDSGSYETLDYIFPPAYLGDACMEYVCEMARKHVNIPLLNSGNHTPETAIRLLESGNADFVMFGRPLIADPELPNKLMRGCREDVRPCIRCNEECIGRIVNRLTKLSCAVNIQAAEEQRFKLVKTEMPKKVLVIGAGPAGLEAARVAATIGHQVILVEKEHEIGGQLRVAATPQFKSQLRDLVKWFGVQLNKLKVDVRLNTELQADDSLLDSADRIILAAGALPIEPPILGLDYDNVISVVDAHLHKDLVKGKRIVICGGGLSACDSAIELAQEHGKQVTVIEMRDAVAKDVMFINTISIYRMFDEYGIKQRTNSRVTSIDKVGVHITKLDGSNECIPADTVITAFGMKPDRRLAESIQAKYHAKTRVVGDSDTVGNVGTAVRGGYYAAISLED</sequence>
<dbReference type="InterPro" id="IPR051793">
    <property type="entry name" value="NADH:flavin_oxidoreductase"/>
</dbReference>
<keyword evidence="8" id="KW-0408">Iron</keyword>
<dbReference type="RefSeq" id="WP_060625319.1">
    <property type="nucleotide sequence ID" value="NZ_LCZJ02000033.1"/>
</dbReference>
<proteinExistence type="inferred from homology"/>
<dbReference type="InterPro" id="IPR001155">
    <property type="entry name" value="OxRdtase_FMN_N"/>
</dbReference>
<dbReference type="PANTHER" id="PTHR42917:SF2">
    <property type="entry name" value="2,4-DIENOYL-COA REDUCTASE [(2E)-ENOYL-COA-PRODUCING]"/>
    <property type="match status" value="1"/>
</dbReference>
<evidence type="ECO:0000256" key="2">
    <source>
        <dbReference type="ARBA" id="ARBA00001966"/>
    </source>
</evidence>
<keyword evidence="5" id="KW-0288">FMN</keyword>
<dbReference type="PRINTS" id="PR00368">
    <property type="entry name" value="FADPNR"/>
</dbReference>
<dbReference type="Gene3D" id="3.20.20.70">
    <property type="entry name" value="Aldolase class I"/>
    <property type="match status" value="1"/>
</dbReference>
<dbReference type="InterPro" id="IPR036188">
    <property type="entry name" value="FAD/NAD-bd_sf"/>
</dbReference>
<evidence type="ECO:0000256" key="6">
    <source>
        <dbReference type="ARBA" id="ARBA00022723"/>
    </source>
</evidence>
<dbReference type="CDD" id="cd02803">
    <property type="entry name" value="OYE_like_FMN_family"/>
    <property type="match status" value="1"/>
</dbReference>
<dbReference type="InterPro" id="IPR023753">
    <property type="entry name" value="FAD/NAD-binding_dom"/>
</dbReference>
<dbReference type="GO" id="GO:0046872">
    <property type="term" value="F:metal ion binding"/>
    <property type="evidence" value="ECO:0007669"/>
    <property type="project" value="UniProtKB-KW"/>
</dbReference>
<organism evidence="12 13">
    <name type="scientific">Paenibacillus etheri</name>
    <dbReference type="NCBI Taxonomy" id="1306852"/>
    <lineage>
        <taxon>Bacteria</taxon>
        <taxon>Bacillati</taxon>
        <taxon>Bacillota</taxon>
        <taxon>Bacilli</taxon>
        <taxon>Bacillales</taxon>
        <taxon>Paenibacillaceae</taxon>
        <taxon>Paenibacillus</taxon>
    </lineage>
</organism>
<evidence type="ECO:0000256" key="1">
    <source>
        <dbReference type="ARBA" id="ARBA00001917"/>
    </source>
</evidence>
<evidence type="ECO:0000256" key="5">
    <source>
        <dbReference type="ARBA" id="ARBA00022643"/>
    </source>
</evidence>
<evidence type="ECO:0000256" key="3">
    <source>
        <dbReference type="ARBA" id="ARBA00011048"/>
    </source>
</evidence>
<dbReference type="GO" id="GO:0010181">
    <property type="term" value="F:FMN binding"/>
    <property type="evidence" value="ECO:0007669"/>
    <property type="project" value="InterPro"/>
</dbReference>
<comment type="cofactor">
    <cofactor evidence="2">
        <name>[4Fe-4S] cluster</name>
        <dbReference type="ChEBI" id="CHEBI:49883"/>
    </cofactor>
</comment>
<dbReference type="SUPFAM" id="SSF51395">
    <property type="entry name" value="FMN-linked oxidoreductases"/>
    <property type="match status" value="1"/>
</dbReference>
<evidence type="ECO:0000313" key="13">
    <source>
        <dbReference type="Proteomes" id="UP000054709"/>
    </source>
</evidence>
<evidence type="ECO:0000256" key="7">
    <source>
        <dbReference type="ARBA" id="ARBA00023002"/>
    </source>
</evidence>
<keyword evidence="4" id="KW-0285">Flavoprotein</keyword>
<keyword evidence="13" id="KW-1185">Reference proteome</keyword>
<evidence type="ECO:0000259" key="10">
    <source>
        <dbReference type="Pfam" id="PF00724"/>
    </source>
</evidence>
<evidence type="ECO:0000259" key="11">
    <source>
        <dbReference type="Pfam" id="PF07992"/>
    </source>
</evidence>